<gene>
    <name evidence="2" type="ORF">SAMN06265784_108160</name>
</gene>
<evidence type="ECO:0000313" key="2">
    <source>
        <dbReference type="EMBL" id="SMG56388.1"/>
    </source>
</evidence>
<reference evidence="3" key="1">
    <citation type="submission" date="2017-04" db="EMBL/GenBank/DDBJ databases">
        <authorList>
            <person name="Varghese N."/>
            <person name="Submissions S."/>
        </authorList>
    </citation>
    <scope>NUCLEOTIDE SEQUENCE [LARGE SCALE GENOMIC DNA]</scope>
    <source>
        <strain evidence="3">LMG 29540</strain>
    </source>
</reference>
<keyword evidence="1" id="KW-0472">Membrane</keyword>
<sequence>MEIFFGYFVWGVILAAPLSWLVWRFRLQRFLPSFTLPARERTVHLPPQLGAIVIRGARRATSADSR</sequence>
<dbReference type="EMBL" id="FXAT01000008">
    <property type="protein sequence ID" value="SMG56388.1"/>
    <property type="molecule type" value="Genomic_DNA"/>
</dbReference>
<keyword evidence="1" id="KW-0812">Transmembrane</keyword>
<feature type="transmembrane region" description="Helical" evidence="1">
    <location>
        <begin position="6"/>
        <end position="23"/>
    </location>
</feature>
<dbReference type="STRING" id="1515439.SAMN06265784_108160"/>
<proteinExistence type="predicted"/>
<keyword evidence="3" id="KW-1185">Reference proteome</keyword>
<dbReference type="AlphaFoldDB" id="A0A1X7LR88"/>
<accession>A0A1X7LR88</accession>
<dbReference type="RefSeq" id="WP_085487355.1">
    <property type="nucleotide sequence ID" value="NZ_FXAT01000008.1"/>
</dbReference>
<keyword evidence="1" id="KW-1133">Transmembrane helix</keyword>
<dbReference type="Proteomes" id="UP000193228">
    <property type="component" value="Unassembled WGS sequence"/>
</dbReference>
<name>A0A1X7LR88_9BURK</name>
<protein>
    <submittedName>
        <fullName evidence="2">Uncharacterized protein</fullName>
    </submittedName>
</protein>
<organism evidence="2 3">
    <name type="scientific">Paraburkholderia susongensis</name>
    <dbReference type="NCBI Taxonomy" id="1515439"/>
    <lineage>
        <taxon>Bacteria</taxon>
        <taxon>Pseudomonadati</taxon>
        <taxon>Pseudomonadota</taxon>
        <taxon>Betaproteobacteria</taxon>
        <taxon>Burkholderiales</taxon>
        <taxon>Burkholderiaceae</taxon>
        <taxon>Paraburkholderia</taxon>
    </lineage>
</organism>
<dbReference type="OrthoDB" id="8967426at2"/>
<evidence type="ECO:0000313" key="3">
    <source>
        <dbReference type="Proteomes" id="UP000193228"/>
    </source>
</evidence>
<evidence type="ECO:0000256" key="1">
    <source>
        <dbReference type="SAM" id="Phobius"/>
    </source>
</evidence>